<evidence type="ECO:0000256" key="3">
    <source>
        <dbReference type="ARBA" id="ARBA00022729"/>
    </source>
</evidence>
<reference evidence="9 10" key="1">
    <citation type="submission" date="2021-06" db="EMBL/GenBank/DDBJ databases">
        <title>Enterococcus alishanensis sp. nov., a novel lactic acid bacterium isolated from fresh coffee beans.</title>
        <authorList>
            <person name="Chen Y.-S."/>
        </authorList>
    </citation>
    <scope>NUCLEOTIDE SEQUENCE [LARGE SCALE GENOMIC DNA]</scope>
    <source>
        <strain evidence="9 10">ALS3</strain>
    </source>
</reference>
<evidence type="ECO:0000256" key="5">
    <source>
        <dbReference type="SAM" id="MobiDB-lite"/>
    </source>
</evidence>
<evidence type="ECO:0000313" key="10">
    <source>
        <dbReference type="Proteomes" id="UP000774130"/>
    </source>
</evidence>
<keyword evidence="6" id="KW-0812">Transmembrane</keyword>
<evidence type="ECO:0000256" key="7">
    <source>
        <dbReference type="SAM" id="SignalP"/>
    </source>
</evidence>
<feature type="domain" description="Gram-positive cocci surface proteins LPxTG" evidence="8">
    <location>
        <begin position="303"/>
        <end position="334"/>
    </location>
</feature>
<keyword evidence="3 7" id="KW-0732">Signal</keyword>
<evidence type="ECO:0000256" key="1">
    <source>
        <dbReference type="ARBA" id="ARBA00022512"/>
    </source>
</evidence>
<comment type="caution">
    <text evidence="9">The sequence shown here is derived from an EMBL/GenBank/DDBJ whole genome shotgun (WGS) entry which is preliminary data.</text>
</comment>
<evidence type="ECO:0000256" key="6">
    <source>
        <dbReference type="SAM" id="Phobius"/>
    </source>
</evidence>
<feature type="transmembrane region" description="Helical" evidence="6">
    <location>
        <begin position="312"/>
        <end position="329"/>
    </location>
</feature>
<evidence type="ECO:0000256" key="2">
    <source>
        <dbReference type="ARBA" id="ARBA00022525"/>
    </source>
</evidence>
<dbReference type="Proteomes" id="UP000774130">
    <property type="component" value="Unassembled WGS sequence"/>
</dbReference>
<dbReference type="Pfam" id="PF00746">
    <property type="entry name" value="Gram_pos_anchor"/>
    <property type="match status" value="1"/>
</dbReference>
<feature type="compositionally biased region" description="Low complexity" evidence="5">
    <location>
        <begin position="87"/>
        <end position="105"/>
    </location>
</feature>
<name>A0ABS6TD04_9ENTE</name>
<feature type="region of interest" description="Disordered" evidence="5">
    <location>
        <begin position="42"/>
        <end position="114"/>
    </location>
</feature>
<feature type="signal peptide" evidence="7">
    <location>
        <begin position="1"/>
        <end position="20"/>
    </location>
</feature>
<dbReference type="PROSITE" id="PS50847">
    <property type="entry name" value="GRAM_POS_ANCHORING"/>
    <property type="match status" value="1"/>
</dbReference>
<keyword evidence="1" id="KW-0134">Cell wall</keyword>
<proteinExistence type="predicted"/>
<dbReference type="NCBIfam" id="TIGR01167">
    <property type="entry name" value="LPXTG_anchor"/>
    <property type="match status" value="1"/>
</dbReference>
<keyword evidence="6" id="KW-0472">Membrane</keyword>
<keyword evidence="10" id="KW-1185">Reference proteome</keyword>
<organism evidence="9 10">
    <name type="scientific">Enterococcus alishanensis</name>
    <dbReference type="NCBI Taxonomy" id="1303817"/>
    <lineage>
        <taxon>Bacteria</taxon>
        <taxon>Bacillati</taxon>
        <taxon>Bacillota</taxon>
        <taxon>Bacilli</taxon>
        <taxon>Lactobacillales</taxon>
        <taxon>Enterococcaceae</taxon>
        <taxon>Enterococcus</taxon>
    </lineage>
</organism>
<keyword evidence="6" id="KW-1133">Transmembrane helix</keyword>
<protein>
    <submittedName>
        <fullName evidence="9">LPXTG cell wall anchor domain-containing protein</fullName>
    </submittedName>
</protein>
<sequence>MKKIFLVCVLSLAFPVAAMADTTESVTNSSIQQEQKGYGAIVTDKDEINSETSSSNSLEKEKIATTDSTATDAVKETTETVKEQVEETTQSSQSEKSESSTTSSEESAKKDDVKDVEDYTPAYIRELLTDSAYPIDAKELAGYSDEQLANAMKLFERYNQDVTGMDMGGYVRVLRMVYKDHVISWEAAEKALTFNPNQYQTIDELLANVDQLYDYVQVLYPENTFFSLKNLSKTEWIHILNYLADSGIDMKQFGGGSSVFSGVAWWIQDSSEGNAPYDNGPKKTEEVKNLATTAKPATTQTELPKTGTRNNVFLTVAGVFILGLAVFGIRKVRH</sequence>
<feature type="compositionally biased region" description="Basic and acidic residues" evidence="5">
    <location>
        <begin position="73"/>
        <end position="85"/>
    </location>
</feature>
<evidence type="ECO:0000259" key="8">
    <source>
        <dbReference type="PROSITE" id="PS50847"/>
    </source>
</evidence>
<dbReference type="RefSeq" id="WP_218325828.1">
    <property type="nucleotide sequence ID" value="NZ_JAHUZB010000003.1"/>
</dbReference>
<evidence type="ECO:0000256" key="4">
    <source>
        <dbReference type="ARBA" id="ARBA00023088"/>
    </source>
</evidence>
<accession>A0ABS6TD04</accession>
<dbReference type="InterPro" id="IPR019931">
    <property type="entry name" value="LPXTG_anchor"/>
</dbReference>
<evidence type="ECO:0000313" key="9">
    <source>
        <dbReference type="EMBL" id="MBV7390775.1"/>
    </source>
</evidence>
<keyword evidence="4" id="KW-0572">Peptidoglycan-anchor</keyword>
<gene>
    <name evidence="9" type="ORF">KUA55_08795</name>
</gene>
<dbReference type="EMBL" id="JAHUZB010000003">
    <property type="protein sequence ID" value="MBV7390775.1"/>
    <property type="molecule type" value="Genomic_DNA"/>
</dbReference>
<feature type="chain" id="PRO_5046230777" evidence="7">
    <location>
        <begin position="21"/>
        <end position="334"/>
    </location>
</feature>
<keyword evidence="2" id="KW-0964">Secreted</keyword>